<dbReference type="InterPro" id="IPR002379">
    <property type="entry name" value="ATPase_proteolipid_c-like_dom"/>
</dbReference>
<feature type="compositionally biased region" description="Low complexity" evidence="16">
    <location>
        <begin position="743"/>
        <end position="757"/>
    </location>
</feature>
<feature type="transmembrane region" description="Helical" evidence="17">
    <location>
        <begin position="114"/>
        <end position="136"/>
    </location>
</feature>
<dbReference type="Gene3D" id="3.40.366.10">
    <property type="entry name" value="Malonyl-Coenzyme A Acyl Carrier Protein, domain 2"/>
    <property type="match status" value="2"/>
</dbReference>
<keyword evidence="5" id="KW-0138">CF(0)</keyword>
<feature type="signal peptide" evidence="18">
    <location>
        <begin position="1"/>
        <end position="22"/>
    </location>
</feature>
<dbReference type="GO" id="GO:0008289">
    <property type="term" value="F:lipid binding"/>
    <property type="evidence" value="ECO:0007669"/>
    <property type="project" value="UniProtKB-KW"/>
</dbReference>
<evidence type="ECO:0000256" key="6">
    <source>
        <dbReference type="ARBA" id="ARBA00022692"/>
    </source>
</evidence>
<dbReference type="GO" id="GO:0015986">
    <property type="term" value="P:proton motive force-driven ATP synthesis"/>
    <property type="evidence" value="ECO:0007669"/>
    <property type="project" value="InterPro"/>
</dbReference>
<dbReference type="AlphaFoldDB" id="A0A813G9Z1"/>
<comment type="subcellular location">
    <subcellularLocation>
        <location evidence="1">Cell membrane</location>
        <topology evidence="1">Multi-pass membrane protein</topology>
    </subcellularLocation>
</comment>
<keyword evidence="11" id="KW-0446">Lipid-binding</keyword>
<dbReference type="OrthoDB" id="541883at2759"/>
<proteinExistence type="inferred from homology"/>
<dbReference type="Gene3D" id="1.10.238.10">
    <property type="entry name" value="EF-hand"/>
    <property type="match status" value="1"/>
</dbReference>
<dbReference type="SUPFAM" id="SSF55048">
    <property type="entry name" value="Probable ACP-binding domain of malonyl-CoA ACP transacylase"/>
    <property type="match status" value="1"/>
</dbReference>
<dbReference type="PROSITE" id="PS51257">
    <property type="entry name" value="PROKAR_LIPOPROTEIN"/>
    <property type="match status" value="1"/>
</dbReference>
<dbReference type="InterPro" id="IPR000454">
    <property type="entry name" value="ATP_synth_F0_csu"/>
</dbReference>
<dbReference type="InterPro" id="IPR018247">
    <property type="entry name" value="EF_Hand_1_Ca_BS"/>
</dbReference>
<protein>
    <recommendedName>
        <fullName evidence="15">ATP synthase F0 sector subunit C</fullName>
    </recommendedName>
</protein>
<dbReference type="GO" id="GO:0045259">
    <property type="term" value="C:proton-transporting ATP synthase complex"/>
    <property type="evidence" value="ECO:0007669"/>
    <property type="project" value="UniProtKB-KW"/>
</dbReference>
<dbReference type="GO" id="GO:0005886">
    <property type="term" value="C:plasma membrane"/>
    <property type="evidence" value="ECO:0007669"/>
    <property type="project" value="UniProtKB-SubCell"/>
</dbReference>
<dbReference type="SMART" id="SM00827">
    <property type="entry name" value="PKS_AT"/>
    <property type="match status" value="1"/>
</dbReference>
<evidence type="ECO:0000256" key="1">
    <source>
        <dbReference type="ARBA" id="ARBA00004651"/>
    </source>
</evidence>
<keyword evidence="9 17" id="KW-1133">Transmembrane helix</keyword>
<dbReference type="GO" id="GO:0015078">
    <property type="term" value="F:proton transmembrane transporter activity"/>
    <property type="evidence" value="ECO:0007669"/>
    <property type="project" value="InterPro"/>
</dbReference>
<feature type="transmembrane region" description="Helical" evidence="17">
    <location>
        <begin position="73"/>
        <end position="94"/>
    </location>
</feature>
<keyword evidence="6 17" id="KW-0812">Transmembrane</keyword>
<evidence type="ECO:0000256" key="15">
    <source>
        <dbReference type="ARBA" id="ARBA00032869"/>
    </source>
</evidence>
<evidence type="ECO:0000256" key="16">
    <source>
        <dbReference type="SAM" id="MobiDB-lite"/>
    </source>
</evidence>
<keyword evidence="12 17" id="KW-0472">Membrane</keyword>
<evidence type="ECO:0000256" key="3">
    <source>
        <dbReference type="ARBA" id="ARBA00022448"/>
    </source>
</evidence>
<comment type="function">
    <text evidence="14">F(1)F(0) ATP synthase produces ATP from ADP in the presence of a proton or sodium gradient. F-type ATPases consist of two structural domains, F(1) containing the extramembraneous catalytic core and F(0) containing the membrane proton channel, linked together by a central stalk and a peripheral stalk. During catalysis, ATP synthesis in the catalytic domain of F(1) is coupled via a rotary mechanism of the central stalk subunits to proton translocation.</text>
</comment>
<dbReference type="SUPFAM" id="SSF52151">
    <property type="entry name" value="FabD/lysophospholipase-like"/>
    <property type="match status" value="2"/>
</dbReference>
<evidence type="ECO:0000256" key="11">
    <source>
        <dbReference type="ARBA" id="ARBA00023121"/>
    </source>
</evidence>
<dbReference type="HAMAP" id="MF_01396">
    <property type="entry name" value="ATP_synth_c_bact"/>
    <property type="match status" value="1"/>
</dbReference>
<dbReference type="Pfam" id="PF00698">
    <property type="entry name" value="Acyl_transf_1"/>
    <property type="match status" value="1"/>
</dbReference>
<dbReference type="InterPro" id="IPR035921">
    <property type="entry name" value="F/V-ATP_Csub_sf"/>
</dbReference>
<reference evidence="20" key="1">
    <citation type="submission" date="2021-02" db="EMBL/GenBank/DDBJ databases">
        <authorList>
            <person name="Dougan E. K."/>
            <person name="Rhodes N."/>
            <person name="Thang M."/>
            <person name="Chan C."/>
        </authorList>
    </citation>
    <scope>NUCLEOTIDE SEQUENCE</scope>
</reference>
<dbReference type="Pfam" id="PF13202">
    <property type="entry name" value="EF-hand_5"/>
    <property type="match status" value="1"/>
</dbReference>
<dbReference type="PROSITE" id="PS00018">
    <property type="entry name" value="EF_HAND_1"/>
    <property type="match status" value="3"/>
</dbReference>
<feature type="transmembrane region" description="Helical" evidence="17">
    <location>
        <begin position="41"/>
        <end position="61"/>
    </location>
</feature>
<keyword evidence="8" id="KW-0106">Calcium</keyword>
<name>A0A813G9Z1_POLGL</name>
<evidence type="ECO:0000256" key="2">
    <source>
        <dbReference type="ARBA" id="ARBA00006704"/>
    </source>
</evidence>
<dbReference type="NCBIfam" id="TIGR01260">
    <property type="entry name" value="ATP_synt_c"/>
    <property type="match status" value="1"/>
</dbReference>
<keyword evidence="13" id="KW-0066">ATP synthesis</keyword>
<dbReference type="Gene3D" id="1.20.20.10">
    <property type="entry name" value="F1F0 ATP synthase subunit C"/>
    <property type="match status" value="1"/>
</dbReference>
<dbReference type="InterPro" id="IPR020537">
    <property type="entry name" value="ATP_synth_F0_csu_DDCD_BS"/>
</dbReference>
<dbReference type="InterPro" id="IPR005953">
    <property type="entry name" value="ATP_synth_csu_bac/chlpt"/>
</dbReference>
<dbReference type="InterPro" id="IPR016036">
    <property type="entry name" value="Malonyl_transacylase_ACP-bd"/>
</dbReference>
<evidence type="ECO:0000256" key="18">
    <source>
        <dbReference type="SAM" id="SignalP"/>
    </source>
</evidence>
<evidence type="ECO:0000256" key="10">
    <source>
        <dbReference type="ARBA" id="ARBA00023065"/>
    </source>
</evidence>
<evidence type="ECO:0000313" key="21">
    <source>
        <dbReference type="Proteomes" id="UP000654075"/>
    </source>
</evidence>
<dbReference type="InterPro" id="IPR038662">
    <property type="entry name" value="ATP_synth_F0_csu_sf"/>
</dbReference>
<evidence type="ECO:0000256" key="14">
    <source>
        <dbReference type="ARBA" id="ARBA00025198"/>
    </source>
</evidence>
<keyword evidence="3" id="KW-0813">Transport</keyword>
<dbReference type="InterPro" id="IPR052760">
    <property type="entry name" value="Mitochondrial_malonyltrans"/>
</dbReference>
<evidence type="ECO:0000256" key="7">
    <source>
        <dbReference type="ARBA" id="ARBA00022781"/>
    </source>
</evidence>
<feature type="domain" description="Malonyl-CoA:ACP transacylase (MAT)" evidence="19">
    <location>
        <begin position="853"/>
        <end position="1146"/>
    </location>
</feature>
<dbReference type="PANTHER" id="PTHR47170:SF2">
    <property type="entry name" value="MALONYL-COA:ACP TRANSACYLASE (MAT) DOMAIN-CONTAINING PROTEIN"/>
    <property type="match status" value="1"/>
</dbReference>
<dbReference type="Proteomes" id="UP000654075">
    <property type="component" value="Unassembled WGS sequence"/>
</dbReference>
<dbReference type="Pfam" id="PF00137">
    <property type="entry name" value="ATP-synt_C"/>
    <property type="match status" value="1"/>
</dbReference>
<dbReference type="GO" id="GO:0016740">
    <property type="term" value="F:transferase activity"/>
    <property type="evidence" value="ECO:0007669"/>
    <property type="project" value="InterPro"/>
</dbReference>
<dbReference type="InterPro" id="IPR016035">
    <property type="entry name" value="Acyl_Trfase/lysoPLipase"/>
</dbReference>
<dbReference type="InterPro" id="IPR001227">
    <property type="entry name" value="Ac_transferase_dom_sf"/>
</dbReference>
<dbReference type="CDD" id="cd18183">
    <property type="entry name" value="ATP-synt_Fo_c_ATPH"/>
    <property type="match status" value="1"/>
</dbReference>
<evidence type="ECO:0000256" key="13">
    <source>
        <dbReference type="ARBA" id="ARBA00023310"/>
    </source>
</evidence>
<dbReference type="GO" id="GO:0005509">
    <property type="term" value="F:calcium ion binding"/>
    <property type="evidence" value="ECO:0007669"/>
    <property type="project" value="InterPro"/>
</dbReference>
<gene>
    <name evidence="20" type="ORF">PGLA1383_LOCUS41085</name>
</gene>
<evidence type="ECO:0000256" key="5">
    <source>
        <dbReference type="ARBA" id="ARBA00022547"/>
    </source>
</evidence>
<accession>A0A813G9Z1</accession>
<dbReference type="GO" id="GO:0033177">
    <property type="term" value="C:proton-transporting two-sector ATPase complex, proton-transporting domain"/>
    <property type="evidence" value="ECO:0007669"/>
    <property type="project" value="InterPro"/>
</dbReference>
<dbReference type="InterPro" id="IPR002048">
    <property type="entry name" value="EF_hand_dom"/>
</dbReference>
<dbReference type="InterPro" id="IPR011992">
    <property type="entry name" value="EF-hand-dom_pair"/>
</dbReference>
<evidence type="ECO:0000256" key="17">
    <source>
        <dbReference type="SAM" id="Phobius"/>
    </source>
</evidence>
<keyword evidence="21" id="KW-1185">Reference proteome</keyword>
<keyword evidence="18" id="KW-0732">Signal</keyword>
<dbReference type="SUPFAM" id="SSF47473">
    <property type="entry name" value="EF-hand"/>
    <property type="match status" value="2"/>
</dbReference>
<dbReference type="EMBL" id="CAJNNV010028259">
    <property type="protein sequence ID" value="CAE8623878.1"/>
    <property type="molecule type" value="Genomic_DNA"/>
</dbReference>
<feature type="region of interest" description="Disordered" evidence="16">
    <location>
        <begin position="740"/>
        <end position="759"/>
    </location>
</feature>
<sequence>MAAPRSMALTAAVLVACTFCAARTFVPAVAGFRTVQAPAGAFPAAAISAVVMTTPTIAFAASEGSQWIPALSAVGAGFAIGLAAIGSGVGQGIASGRCIDGISRQPEVADDLRGVLLLSLAFMESLTIYGLVIALVQPPALVRSGFLILVWLPPDLFSNSASDNLFDFPLLVHQFAEVGLESMACNGETRYTGLEGHCSAEATDSFVSCSERLGFRRHCVTSRSMSVQAVRNSTAAISSCFFDREFGSQRPPPSLFVLSFSGQSQTNLDSYPGYPSLRDPSLEKLFVFGGSGPSLPGARCSEKMACRSRALALGLATGLAALTANGFAEGFVSVAGRPATEAPQRRAAVTATATGLRSSSFAQERPSEYGAAGALLAGATLGLAVAAASVTARRAGDGEFAGYSNKLAFLFPGQGAQSVGMCKDLAAEVPKAKQMFEQASEILGYDLLDRCVNGPKEVLDTTSVSQPAIFVASMAAVEKLRGEEGGAAAIDAATVAMGLSLGEYSALCFAGALSAAPSDKSQLFFRILAADVGPSDGRLSLNEFLDFAELQAKLMEREAAILPPHMDLDSDGVLSESELLQDLKTWEDAVYLADAAAVKELVRARDLELEKFKVADGPNGNGRLEGEELISMFGHGVDAAVTEVLAKSSLQAKDSDGNGKLSHHEFWWDHVHDEELDDDGRNRTLTFSMLDLDGDGELNVAELVSWESGSYFRREAVAKTLMIGSRGSLISDDFLLPPPLHGNTNNNHESESLSSEEQPGVSLSLTELLAAWEDIRFSGAAIPLLGLITHATGDDTLYDADAWLWHAEAHKGERTGERGNGGKAFQDKNEVHCSVPGMLRISSSGPAHPMFRLFFRHTAMEMQARKNQLVEVSIPGQVVSDIHMSQGAVGQSNDSWKLACHMLLERHTNRSSRIRPLTLFRQASNSRTETDDFCSKTGPATLWAESAASFEDGVRVTKARGEAMQAAADAVESGMVSIVGLDAATTEALCAKATELSGKQIRIANYLCNGNYTVSGDKVACAKLVEIAKPDFKAKMAVTLAVAGAFHTDFMAPAVPKLREVLAGVDLKRPRIPVVSNVDAKAHSDPEIIKEILAKQVTAPVMWEQQMGDMIASGTFERAYELGPGKVIAGIMKRISKTAEVTGISV</sequence>
<evidence type="ECO:0000256" key="9">
    <source>
        <dbReference type="ARBA" id="ARBA00022989"/>
    </source>
</evidence>
<keyword evidence="4" id="KW-1003">Cell membrane</keyword>
<dbReference type="PROSITE" id="PS00605">
    <property type="entry name" value="ATPASE_C"/>
    <property type="match status" value="1"/>
</dbReference>
<keyword evidence="7" id="KW-0375">Hydrogen ion transport</keyword>
<evidence type="ECO:0000259" key="19">
    <source>
        <dbReference type="SMART" id="SM00827"/>
    </source>
</evidence>
<feature type="chain" id="PRO_5032834440" description="ATP synthase F0 sector subunit C" evidence="18">
    <location>
        <begin position="23"/>
        <end position="1146"/>
    </location>
</feature>
<dbReference type="SUPFAM" id="SSF81333">
    <property type="entry name" value="F1F0 ATP synthase subunit C"/>
    <property type="match status" value="1"/>
</dbReference>
<keyword evidence="10" id="KW-0406">Ion transport</keyword>
<evidence type="ECO:0000256" key="4">
    <source>
        <dbReference type="ARBA" id="ARBA00022475"/>
    </source>
</evidence>
<evidence type="ECO:0000256" key="12">
    <source>
        <dbReference type="ARBA" id="ARBA00023136"/>
    </source>
</evidence>
<evidence type="ECO:0000313" key="20">
    <source>
        <dbReference type="EMBL" id="CAE8623878.1"/>
    </source>
</evidence>
<dbReference type="PANTHER" id="PTHR47170">
    <property type="entry name" value="MALONYL-COA ACP TRANSACYLASE, ACP-BINDING"/>
    <property type="match status" value="1"/>
</dbReference>
<comment type="similarity">
    <text evidence="2">Belongs to the ATPase C chain family.</text>
</comment>
<dbReference type="InterPro" id="IPR014043">
    <property type="entry name" value="Acyl_transferase_dom"/>
</dbReference>
<organism evidence="20 21">
    <name type="scientific">Polarella glacialis</name>
    <name type="common">Dinoflagellate</name>
    <dbReference type="NCBI Taxonomy" id="89957"/>
    <lineage>
        <taxon>Eukaryota</taxon>
        <taxon>Sar</taxon>
        <taxon>Alveolata</taxon>
        <taxon>Dinophyceae</taxon>
        <taxon>Suessiales</taxon>
        <taxon>Suessiaceae</taxon>
        <taxon>Polarella</taxon>
    </lineage>
</organism>
<comment type="caution">
    <text evidence="20">The sequence shown here is derived from an EMBL/GenBank/DDBJ whole genome shotgun (WGS) entry which is preliminary data.</text>
</comment>
<evidence type="ECO:0000256" key="8">
    <source>
        <dbReference type="ARBA" id="ARBA00022837"/>
    </source>
</evidence>
<dbReference type="FunFam" id="1.20.20.10:FF:000002">
    <property type="entry name" value="ATP synthase subunit c"/>
    <property type="match status" value="1"/>
</dbReference>
<dbReference type="PRINTS" id="PR00124">
    <property type="entry name" value="ATPASEC"/>
</dbReference>